<evidence type="ECO:0000259" key="8">
    <source>
        <dbReference type="Pfam" id="PF17766"/>
    </source>
</evidence>
<dbReference type="PROSITE" id="PS00138">
    <property type="entry name" value="SUBTILASE_SER"/>
    <property type="match status" value="1"/>
</dbReference>
<organism evidence="9 10">
    <name type="scientific">Genlisea aurea</name>
    <dbReference type="NCBI Taxonomy" id="192259"/>
    <lineage>
        <taxon>Eukaryota</taxon>
        <taxon>Viridiplantae</taxon>
        <taxon>Streptophyta</taxon>
        <taxon>Embryophyta</taxon>
        <taxon>Tracheophyta</taxon>
        <taxon>Spermatophyta</taxon>
        <taxon>Magnoliopsida</taxon>
        <taxon>eudicotyledons</taxon>
        <taxon>Gunneridae</taxon>
        <taxon>Pentapetalae</taxon>
        <taxon>asterids</taxon>
        <taxon>lamiids</taxon>
        <taxon>Lamiales</taxon>
        <taxon>Lentibulariaceae</taxon>
        <taxon>Genlisea</taxon>
    </lineage>
</organism>
<dbReference type="InterPro" id="IPR023828">
    <property type="entry name" value="Peptidase_S8_Ser-AS"/>
</dbReference>
<dbReference type="Pfam" id="PF17766">
    <property type="entry name" value="fn3_6"/>
    <property type="match status" value="1"/>
</dbReference>
<dbReference type="SUPFAM" id="SSF52743">
    <property type="entry name" value="Subtilisin-like"/>
    <property type="match status" value="1"/>
</dbReference>
<name>S8CH52_9LAMI</name>
<dbReference type="Proteomes" id="UP000015453">
    <property type="component" value="Unassembled WGS sequence"/>
</dbReference>
<feature type="domain" description="Peptidase S8/S53" evidence="7">
    <location>
        <begin position="4"/>
        <end position="86"/>
    </location>
</feature>
<evidence type="ECO:0000256" key="2">
    <source>
        <dbReference type="ARBA" id="ARBA00022670"/>
    </source>
</evidence>
<feature type="non-terminal residue" evidence="9">
    <location>
        <position position="265"/>
    </location>
</feature>
<dbReference type="InterPro" id="IPR041469">
    <property type="entry name" value="Subtilisin-like_FN3"/>
</dbReference>
<dbReference type="AlphaFoldDB" id="S8CH52"/>
<keyword evidence="4" id="KW-0378">Hydrolase</keyword>
<evidence type="ECO:0000256" key="1">
    <source>
        <dbReference type="ARBA" id="ARBA00011073"/>
    </source>
</evidence>
<comment type="caution">
    <text evidence="9">The sequence shown here is derived from an EMBL/GenBank/DDBJ whole genome shotgun (WGS) entry which is preliminary data.</text>
</comment>
<evidence type="ECO:0000256" key="4">
    <source>
        <dbReference type="ARBA" id="ARBA00022801"/>
    </source>
</evidence>
<evidence type="ECO:0000256" key="5">
    <source>
        <dbReference type="ARBA" id="ARBA00022825"/>
    </source>
</evidence>
<proteinExistence type="inferred from homology"/>
<evidence type="ECO:0000313" key="10">
    <source>
        <dbReference type="Proteomes" id="UP000015453"/>
    </source>
</evidence>
<evidence type="ECO:0008006" key="11">
    <source>
        <dbReference type="Google" id="ProtNLM"/>
    </source>
</evidence>
<evidence type="ECO:0000256" key="6">
    <source>
        <dbReference type="PROSITE-ProRule" id="PRU01240"/>
    </source>
</evidence>
<dbReference type="GO" id="GO:0004252">
    <property type="term" value="F:serine-type endopeptidase activity"/>
    <property type="evidence" value="ECO:0007669"/>
    <property type="project" value="InterPro"/>
</dbReference>
<reference evidence="9 10" key="1">
    <citation type="journal article" date="2013" name="BMC Genomics">
        <title>The miniature genome of a carnivorous plant Genlisea aurea contains a low number of genes and short non-coding sequences.</title>
        <authorList>
            <person name="Leushkin E.V."/>
            <person name="Sutormin R.A."/>
            <person name="Nabieva E.R."/>
            <person name="Penin A.A."/>
            <person name="Kondrashov A.S."/>
            <person name="Logacheva M.D."/>
        </authorList>
    </citation>
    <scope>NUCLEOTIDE SEQUENCE [LARGE SCALE GENOMIC DNA]</scope>
</reference>
<dbReference type="Gene3D" id="2.60.40.2310">
    <property type="match status" value="1"/>
</dbReference>
<feature type="non-terminal residue" evidence="9">
    <location>
        <position position="1"/>
    </location>
</feature>
<dbReference type="PROSITE" id="PS51892">
    <property type="entry name" value="SUBTILASE"/>
    <property type="match status" value="1"/>
</dbReference>
<keyword evidence="3" id="KW-0732">Signal</keyword>
<dbReference type="OrthoDB" id="4806556at2759"/>
<comment type="similarity">
    <text evidence="1 6">Belongs to the peptidase S8 family.</text>
</comment>
<protein>
    <recommendedName>
        <fullName evidence="11">Subtilisin-like protease</fullName>
    </recommendedName>
</protein>
<evidence type="ECO:0000259" key="7">
    <source>
        <dbReference type="Pfam" id="PF00082"/>
    </source>
</evidence>
<dbReference type="InterPro" id="IPR036852">
    <property type="entry name" value="Peptidase_S8/S53_dom_sf"/>
</dbReference>
<keyword evidence="5" id="KW-0720">Serine protease</keyword>
<gene>
    <name evidence="9" type="ORF">M569_08587</name>
</gene>
<accession>S8CH52</accession>
<dbReference type="InterPro" id="IPR000209">
    <property type="entry name" value="Peptidase_S8/S53_dom"/>
</dbReference>
<dbReference type="PANTHER" id="PTHR10795">
    <property type="entry name" value="PROPROTEIN CONVERTASE SUBTILISIN/KEXIN"/>
    <property type="match status" value="1"/>
</dbReference>
<keyword evidence="10" id="KW-1185">Reference proteome</keyword>
<comment type="caution">
    <text evidence="6">Lacks conserved residue(s) required for the propagation of feature annotation.</text>
</comment>
<dbReference type="EMBL" id="AUSU01003813">
    <property type="protein sequence ID" value="EPS66190.1"/>
    <property type="molecule type" value="Genomic_DNA"/>
</dbReference>
<dbReference type="Gene3D" id="3.40.50.200">
    <property type="entry name" value="Peptidase S8/S53 domain"/>
    <property type="match status" value="1"/>
</dbReference>
<evidence type="ECO:0000313" key="9">
    <source>
        <dbReference type="EMBL" id="EPS66190.1"/>
    </source>
</evidence>
<feature type="domain" description="Subtilisin-like protease fibronectin type-III" evidence="8">
    <location>
        <begin position="161"/>
        <end position="265"/>
    </location>
</feature>
<dbReference type="GO" id="GO:0006508">
    <property type="term" value="P:proteolysis"/>
    <property type="evidence" value="ECO:0007669"/>
    <property type="project" value="UniProtKB-KW"/>
</dbReference>
<sequence>DLRTLQPDITAPGVSILAAYTEDESPTNEDFDKRRAPFNVLSGTSMSCPHVAGVVGLLKTMYPHWSPAAIKSAIVTTARTRGNTLKPLTDASSGKATPFDYGGGHIYPNRAMDPGLVYDLSLNDYFGFLCSIGYTSSQLKLISGDPQHPYECLKNTSRTKDFNYPSIAVDLFGKKPQRSVRAIRRVKNVGSVGTYRAYVRNPDGVSVSVQPRVLRFEAVGEEKEFEVTIAANGNVAKGGGGRYAFGELRWSDGRRKHHVRSQIVV</sequence>
<dbReference type="InterPro" id="IPR045051">
    <property type="entry name" value="SBT"/>
</dbReference>
<dbReference type="Pfam" id="PF00082">
    <property type="entry name" value="Peptidase_S8"/>
    <property type="match status" value="1"/>
</dbReference>
<keyword evidence="2" id="KW-0645">Protease</keyword>
<evidence type="ECO:0000256" key="3">
    <source>
        <dbReference type="ARBA" id="ARBA00022729"/>
    </source>
</evidence>